<feature type="transmembrane region" description="Helical" evidence="1">
    <location>
        <begin position="170"/>
        <end position="187"/>
    </location>
</feature>
<feature type="transmembrane region" description="Helical" evidence="1">
    <location>
        <begin position="76"/>
        <end position="94"/>
    </location>
</feature>
<accession>A0ABD3SFR9</accession>
<evidence type="ECO:0000313" key="3">
    <source>
        <dbReference type="EMBL" id="KAL3823384.1"/>
    </source>
</evidence>
<dbReference type="Proteomes" id="UP001530377">
    <property type="component" value="Unassembled WGS sequence"/>
</dbReference>
<evidence type="ECO:0000256" key="2">
    <source>
        <dbReference type="SAM" id="SignalP"/>
    </source>
</evidence>
<feature type="signal peptide" evidence="2">
    <location>
        <begin position="1"/>
        <end position="20"/>
    </location>
</feature>
<protein>
    <submittedName>
        <fullName evidence="3">Uncharacterized protein</fullName>
    </submittedName>
</protein>
<comment type="caution">
    <text evidence="3">The sequence shown here is derived from an EMBL/GenBank/DDBJ whole genome shotgun (WGS) entry which is preliminary data.</text>
</comment>
<keyword evidence="2" id="KW-0732">Signal</keyword>
<feature type="transmembrane region" description="Helical" evidence="1">
    <location>
        <begin position="49"/>
        <end position="70"/>
    </location>
</feature>
<organism evidence="3 4">
    <name type="scientific">Cyclostephanos tholiformis</name>
    <dbReference type="NCBI Taxonomy" id="382380"/>
    <lineage>
        <taxon>Eukaryota</taxon>
        <taxon>Sar</taxon>
        <taxon>Stramenopiles</taxon>
        <taxon>Ochrophyta</taxon>
        <taxon>Bacillariophyta</taxon>
        <taxon>Coscinodiscophyceae</taxon>
        <taxon>Thalassiosirophycidae</taxon>
        <taxon>Stephanodiscales</taxon>
        <taxon>Stephanodiscaceae</taxon>
        <taxon>Cyclostephanos</taxon>
    </lineage>
</organism>
<keyword evidence="1" id="KW-0812">Transmembrane</keyword>
<evidence type="ECO:0000313" key="4">
    <source>
        <dbReference type="Proteomes" id="UP001530377"/>
    </source>
</evidence>
<dbReference type="AlphaFoldDB" id="A0ABD3SFR9"/>
<dbReference type="EMBL" id="JALLPB020000039">
    <property type="protein sequence ID" value="KAL3823384.1"/>
    <property type="molecule type" value="Genomic_DNA"/>
</dbReference>
<feature type="transmembrane region" description="Helical" evidence="1">
    <location>
        <begin position="138"/>
        <end position="158"/>
    </location>
</feature>
<keyword evidence="1" id="KW-0472">Membrane</keyword>
<keyword evidence="1" id="KW-1133">Transmembrane helix</keyword>
<keyword evidence="4" id="KW-1185">Reference proteome</keyword>
<sequence length="229" mass="25694">MNNCMMISLPLRSHLFPCLAVPFVELFPDLCLGWWLPPSLKIDQYKKMWYLRAPLQFMALFPLFDMIQPICADSSTFSLIVIGTIVSILLRNILLSKQVDRVTGTPLWSTNLPRDKRKALFVVITSIKPTDINKFDEIAARYVSFATKIALAVMYGIVNILRQHLDEIENLKLMAAFGAFIVGGMGIGGTRHGSVSMDCFFRCLFGVGFTAILHFVAEVSDIVLIKSIN</sequence>
<reference evidence="3 4" key="1">
    <citation type="submission" date="2024-10" db="EMBL/GenBank/DDBJ databases">
        <title>Updated reference genomes for cyclostephanoid diatoms.</title>
        <authorList>
            <person name="Roberts W.R."/>
            <person name="Alverson A.J."/>
        </authorList>
    </citation>
    <scope>NUCLEOTIDE SEQUENCE [LARGE SCALE GENOMIC DNA]</scope>
    <source>
        <strain evidence="3 4">AJA228-03</strain>
    </source>
</reference>
<feature type="transmembrane region" description="Helical" evidence="1">
    <location>
        <begin position="199"/>
        <end position="217"/>
    </location>
</feature>
<evidence type="ECO:0000256" key="1">
    <source>
        <dbReference type="SAM" id="Phobius"/>
    </source>
</evidence>
<feature type="chain" id="PRO_5044843888" evidence="2">
    <location>
        <begin position="21"/>
        <end position="229"/>
    </location>
</feature>
<feature type="transmembrane region" description="Helical" evidence="1">
    <location>
        <begin position="14"/>
        <end position="37"/>
    </location>
</feature>
<gene>
    <name evidence="3" type="ORF">ACHAXA_008879</name>
</gene>
<name>A0ABD3SFR9_9STRA</name>
<proteinExistence type="predicted"/>